<name>X0X4Q2_9ZZZZ</name>
<gene>
    <name evidence="1" type="ORF">S01H1_64754</name>
</gene>
<dbReference type="EMBL" id="BARS01042702">
    <property type="protein sequence ID" value="GAG31633.1"/>
    <property type="molecule type" value="Genomic_DNA"/>
</dbReference>
<proteinExistence type="predicted"/>
<dbReference type="SUPFAM" id="SSF50156">
    <property type="entry name" value="PDZ domain-like"/>
    <property type="match status" value="1"/>
</dbReference>
<dbReference type="InterPro" id="IPR036034">
    <property type="entry name" value="PDZ_sf"/>
</dbReference>
<accession>X0X4Q2</accession>
<reference evidence="1" key="1">
    <citation type="journal article" date="2014" name="Front. Microbiol.">
        <title>High frequency of phylogenetically diverse reductive dehalogenase-homologous genes in deep subseafloor sedimentary metagenomes.</title>
        <authorList>
            <person name="Kawai M."/>
            <person name="Futagami T."/>
            <person name="Toyoda A."/>
            <person name="Takaki Y."/>
            <person name="Nishi S."/>
            <person name="Hori S."/>
            <person name="Arai W."/>
            <person name="Tsubouchi T."/>
            <person name="Morono Y."/>
            <person name="Uchiyama I."/>
            <person name="Ito T."/>
            <person name="Fujiyama A."/>
            <person name="Inagaki F."/>
            <person name="Takami H."/>
        </authorList>
    </citation>
    <scope>NUCLEOTIDE SEQUENCE</scope>
    <source>
        <strain evidence="1">Expedition CK06-06</strain>
    </source>
</reference>
<sequence length="116" mass="13468">LESPGLDANIIRKEFNRSEIERRLEKEWALIIEKTRFVPNMVKGNISGFKILNFPENTILTEIGIVKNDILKEINGVELNNVAMMFDLFDRFKNDSQFNVSILRGGKLVRILYLLK</sequence>
<organism evidence="1">
    <name type="scientific">marine sediment metagenome</name>
    <dbReference type="NCBI Taxonomy" id="412755"/>
    <lineage>
        <taxon>unclassified sequences</taxon>
        <taxon>metagenomes</taxon>
        <taxon>ecological metagenomes</taxon>
    </lineage>
</organism>
<protein>
    <recommendedName>
        <fullName evidence="2">PDZ domain-containing protein</fullName>
    </recommendedName>
</protein>
<evidence type="ECO:0000313" key="1">
    <source>
        <dbReference type="EMBL" id="GAG31633.1"/>
    </source>
</evidence>
<feature type="non-terminal residue" evidence="1">
    <location>
        <position position="1"/>
    </location>
</feature>
<dbReference type="Gene3D" id="2.30.42.10">
    <property type="match status" value="1"/>
</dbReference>
<comment type="caution">
    <text evidence="1">The sequence shown here is derived from an EMBL/GenBank/DDBJ whole genome shotgun (WGS) entry which is preliminary data.</text>
</comment>
<dbReference type="AlphaFoldDB" id="X0X4Q2"/>
<evidence type="ECO:0008006" key="2">
    <source>
        <dbReference type="Google" id="ProtNLM"/>
    </source>
</evidence>